<dbReference type="InterPro" id="IPR046721">
    <property type="entry name" value="DUF6613"/>
</dbReference>
<gene>
    <name evidence="2" type="ORF">IAC10_03580</name>
</gene>
<protein>
    <submittedName>
        <fullName evidence="2">Type II secretion system protein</fullName>
    </submittedName>
</protein>
<organism evidence="2 3">
    <name type="scientific">Candidatus Scatousia excrementigallinarum</name>
    <dbReference type="NCBI Taxonomy" id="2840935"/>
    <lineage>
        <taxon>Bacteria</taxon>
        <taxon>Candidatus Scatousia</taxon>
    </lineage>
</organism>
<dbReference type="AlphaFoldDB" id="A0A9D1EXB2"/>
<reference evidence="2" key="2">
    <citation type="journal article" date="2021" name="PeerJ">
        <title>Extensive microbial diversity within the chicken gut microbiome revealed by metagenomics and culture.</title>
        <authorList>
            <person name="Gilroy R."/>
            <person name="Ravi A."/>
            <person name="Getino M."/>
            <person name="Pursley I."/>
            <person name="Horton D.L."/>
            <person name="Alikhan N.F."/>
            <person name="Baker D."/>
            <person name="Gharbi K."/>
            <person name="Hall N."/>
            <person name="Watson M."/>
            <person name="Adriaenssens E.M."/>
            <person name="Foster-Nyarko E."/>
            <person name="Jarju S."/>
            <person name="Secka A."/>
            <person name="Antonio M."/>
            <person name="Oren A."/>
            <person name="Chaudhuri R.R."/>
            <person name="La Ragione R."/>
            <person name="Hildebrand F."/>
            <person name="Pallen M.J."/>
        </authorList>
    </citation>
    <scope>NUCLEOTIDE SEQUENCE</scope>
    <source>
        <strain evidence="2">6276</strain>
    </source>
</reference>
<proteinExistence type="predicted"/>
<sequence length="220" mass="24676">MITLGIIGVVAALTLPGLIQNHTKTTVETKLKKFYSQINQAILLSESEYGDRDYWYTDANSVETDKDGKPVNGSSTAEKWFNKYIGAHMKVIQTDYDNKGIPTFYFADGTALKMYGRGIGDNNTTKGMRDWMFYTTNPEKCLKLYGTDAKSRGRCAFAFIFSPTTTAANGKKGFESYQYNTGGNENTIKSLCKTQGQYCTAVIQMNGWKIPDDYPYKVSY</sequence>
<dbReference type="Proteomes" id="UP000823928">
    <property type="component" value="Unassembled WGS sequence"/>
</dbReference>
<reference evidence="2" key="1">
    <citation type="submission" date="2020-10" db="EMBL/GenBank/DDBJ databases">
        <authorList>
            <person name="Gilroy R."/>
        </authorList>
    </citation>
    <scope>NUCLEOTIDE SEQUENCE</scope>
    <source>
        <strain evidence="2">6276</strain>
    </source>
</reference>
<evidence type="ECO:0000313" key="2">
    <source>
        <dbReference type="EMBL" id="HIS35696.1"/>
    </source>
</evidence>
<feature type="domain" description="DUF6613" evidence="1">
    <location>
        <begin position="18"/>
        <end position="218"/>
    </location>
</feature>
<dbReference type="InterPro" id="IPR045584">
    <property type="entry name" value="Pilin-like"/>
</dbReference>
<dbReference type="EMBL" id="DVIU01000077">
    <property type="protein sequence ID" value="HIS35696.1"/>
    <property type="molecule type" value="Genomic_DNA"/>
</dbReference>
<accession>A0A9D1EXB2</accession>
<name>A0A9D1EXB2_9BACT</name>
<dbReference type="SUPFAM" id="SSF54523">
    <property type="entry name" value="Pili subunits"/>
    <property type="match status" value="1"/>
</dbReference>
<dbReference type="Pfam" id="PF20318">
    <property type="entry name" value="DUF6613"/>
    <property type="match status" value="1"/>
</dbReference>
<comment type="caution">
    <text evidence="2">The sequence shown here is derived from an EMBL/GenBank/DDBJ whole genome shotgun (WGS) entry which is preliminary data.</text>
</comment>
<evidence type="ECO:0000313" key="3">
    <source>
        <dbReference type="Proteomes" id="UP000823928"/>
    </source>
</evidence>
<evidence type="ECO:0000259" key="1">
    <source>
        <dbReference type="Pfam" id="PF20318"/>
    </source>
</evidence>